<evidence type="ECO:0000313" key="3">
    <source>
        <dbReference type="Proteomes" id="UP000813461"/>
    </source>
</evidence>
<comment type="caution">
    <text evidence="2">The sequence shown here is derived from an EMBL/GenBank/DDBJ whole genome shotgun (WGS) entry which is preliminary data.</text>
</comment>
<evidence type="ECO:0000313" key="2">
    <source>
        <dbReference type="EMBL" id="KAH7073150.1"/>
    </source>
</evidence>
<sequence>MKQSMFNSAHRTFSEWDEYYLRPLDDSLDNSLCQYYRRVDMDKLLAFGLEKREYENWDPSQDWDHWSCVRSIDVDYIQSPNNCPACALFLRLGQAHQPTHLDKVPEYRLYAGLAFPHFRVKLSGLSPSQAASPVLWIEKFNHGAHNDPRHYLLPSERVQDTFTGCPIGDTIEWKRIHEWLEFCDKTHGDTCHQPTTENNLRLSFIDCSSGIVIHNEPATSYVTLSYVWADADHDSSSPDYTLPQDLPRVIDDAITVTKNLGFRYLWVDRYCIPQNSNQTLKQELIERMGDIYSLSSLTVIAAAKNALSRGLPGVRARCRDTTSCIRLGGHEFAPIFTLYDKEILSSAWNKRGWTYQEERLSSRKIVFANSQVYFQCRKMHCFEALKAPLMTLHRQPEHSWIEGYFAKDNAAMMFPRVFSINTNHNDDLWQSITGFNTRQLSFPMDAFDAFRGVLA</sequence>
<dbReference type="AlphaFoldDB" id="A0A8K0QV27"/>
<protein>
    <submittedName>
        <fullName evidence="2">Heterokaryon incompatibility protein-domain-containing protein</fullName>
    </submittedName>
</protein>
<feature type="domain" description="Heterokaryon incompatibility" evidence="1">
    <location>
        <begin position="221"/>
        <end position="357"/>
    </location>
</feature>
<reference evidence="2" key="1">
    <citation type="journal article" date="2021" name="Nat. Commun.">
        <title>Genetic determinants of endophytism in the Arabidopsis root mycobiome.</title>
        <authorList>
            <person name="Mesny F."/>
            <person name="Miyauchi S."/>
            <person name="Thiergart T."/>
            <person name="Pickel B."/>
            <person name="Atanasova L."/>
            <person name="Karlsson M."/>
            <person name="Huettel B."/>
            <person name="Barry K.W."/>
            <person name="Haridas S."/>
            <person name="Chen C."/>
            <person name="Bauer D."/>
            <person name="Andreopoulos W."/>
            <person name="Pangilinan J."/>
            <person name="LaButti K."/>
            <person name="Riley R."/>
            <person name="Lipzen A."/>
            <person name="Clum A."/>
            <person name="Drula E."/>
            <person name="Henrissat B."/>
            <person name="Kohler A."/>
            <person name="Grigoriev I.V."/>
            <person name="Martin F.M."/>
            <person name="Hacquard S."/>
        </authorList>
    </citation>
    <scope>NUCLEOTIDE SEQUENCE</scope>
    <source>
        <strain evidence="2">MPI-SDFR-AT-0120</strain>
    </source>
</reference>
<dbReference type="EMBL" id="JAGMVJ010000022">
    <property type="protein sequence ID" value="KAH7073150.1"/>
    <property type="molecule type" value="Genomic_DNA"/>
</dbReference>
<name>A0A8K0QV27_9PLEO</name>
<keyword evidence="3" id="KW-1185">Reference proteome</keyword>
<dbReference type="PANTHER" id="PTHR33112">
    <property type="entry name" value="DOMAIN PROTEIN, PUTATIVE-RELATED"/>
    <property type="match status" value="1"/>
</dbReference>
<dbReference type="Proteomes" id="UP000813461">
    <property type="component" value="Unassembled WGS sequence"/>
</dbReference>
<dbReference type="InterPro" id="IPR010730">
    <property type="entry name" value="HET"/>
</dbReference>
<organism evidence="2 3">
    <name type="scientific">Paraphoma chrysanthemicola</name>
    <dbReference type="NCBI Taxonomy" id="798071"/>
    <lineage>
        <taxon>Eukaryota</taxon>
        <taxon>Fungi</taxon>
        <taxon>Dikarya</taxon>
        <taxon>Ascomycota</taxon>
        <taxon>Pezizomycotina</taxon>
        <taxon>Dothideomycetes</taxon>
        <taxon>Pleosporomycetidae</taxon>
        <taxon>Pleosporales</taxon>
        <taxon>Pleosporineae</taxon>
        <taxon>Phaeosphaeriaceae</taxon>
        <taxon>Paraphoma</taxon>
    </lineage>
</organism>
<evidence type="ECO:0000259" key="1">
    <source>
        <dbReference type="Pfam" id="PF06985"/>
    </source>
</evidence>
<gene>
    <name evidence="2" type="ORF">FB567DRAFT_194122</name>
</gene>
<dbReference type="PANTHER" id="PTHR33112:SF1">
    <property type="entry name" value="HETEROKARYON INCOMPATIBILITY DOMAIN-CONTAINING PROTEIN"/>
    <property type="match status" value="1"/>
</dbReference>
<proteinExistence type="predicted"/>
<dbReference type="Pfam" id="PF06985">
    <property type="entry name" value="HET"/>
    <property type="match status" value="1"/>
</dbReference>
<accession>A0A8K0QV27</accession>
<dbReference type="OrthoDB" id="5428863at2759"/>